<keyword evidence="3 7" id="KW-0479">Metal-binding</keyword>
<comment type="similarity">
    <text evidence="1 8">Belongs to the cytochrome P450 family.</text>
</comment>
<comment type="caution">
    <text evidence="10">The sequence shown here is derived from an EMBL/GenBank/DDBJ whole genome shotgun (WGS) entry which is preliminary data.</text>
</comment>
<dbReference type="Gramene" id="Manes.05G168400.1.v8.1">
    <property type="protein sequence ID" value="Manes.05G168400.1.v8.1.CDS"/>
    <property type="gene ID" value="Manes.05G168400.v8.1"/>
</dbReference>
<dbReference type="GO" id="GO:0020037">
    <property type="term" value="F:heme binding"/>
    <property type="evidence" value="ECO:0007669"/>
    <property type="project" value="InterPro"/>
</dbReference>
<keyword evidence="2 7" id="KW-0349">Heme</keyword>
<dbReference type="PRINTS" id="PR00385">
    <property type="entry name" value="P450"/>
</dbReference>
<dbReference type="InterPro" id="IPR001128">
    <property type="entry name" value="Cyt_P450"/>
</dbReference>
<proteinExistence type="inferred from homology"/>
<feature type="transmembrane region" description="Helical" evidence="9">
    <location>
        <begin position="13"/>
        <end position="33"/>
    </location>
</feature>
<evidence type="ECO:0000256" key="5">
    <source>
        <dbReference type="ARBA" id="ARBA00023004"/>
    </source>
</evidence>
<keyword evidence="11" id="KW-1185">Reference proteome</keyword>
<evidence type="ECO:0000313" key="10">
    <source>
        <dbReference type="EMBL" id="OAY50863.1"/>
    </source>
</evidence>
<feature type="transmembrane region" description="Helical" evidence="9">
    <location>
        <begin position="235"/>
        <end position="254"/>
    </location>
</feature>
<dbReference type="PANTHER" id="PTHR47947">
    <property type="entry name" value="CYTOCHROME P450 82C3-RELATED"/>
    <property type="match status" value="1"/>
</dbReference>
<feature type="binding site" description="axial binding residue" evidence="7">
    <location>
        <position position="473"/>
    </location>
    <ligand>
        <name>heme</name>
        <dbReference type="ChEBI" id="CHEBI:30413"/>
    </ligand>
    <ligandPart>
        <name>Fe</name>
        <dbReference type="ChEBI" id="CHEBI:18248"/>
    </ligandPart>
</feature>
<evidence type="ECO:0000256" key="3">
    <source>
        <dbReference type="ARBA" id="ARBA00022723"/>
    </source>
</evidence>
<dbReference type="GO" id="GO:0004497">
    <property type="term" value="F:monooxygenase activity"/>
    <property type="evidence" value="ECO:0007669"/>
    <property type="project" value="UniProtKB-KW"/>
</dbReference>
<dbReference type="OrthoDB" id="2789670at2759"/>
<gene>
    <name evidence="10" type="ORF">MANES_05G168400v8</name>
</gene>
<dbReference type="EMBL" id="CM004391">
    <property type="protein sequence ID" value="OAY50863.1"/>
    <property type="molecule type" value="Genomic_DNA"/>
</dbReference>
<dbReference type="PANTHER" id="PTHR47947:SF19">
    <property type="entry name" value="CYTOCHROME P450 82C3-RELATED"/>
    <property type="match status" value="1"/>
</dbReference>
<dbReference type="AlphaFoldDB" id="A0A2C9VWZ4"/>
<dbReference type="PROSITE" id="PS00086">
    <property type="entry name" value="CYTOCHROME_P450"/>
    <property type="match status" value="1"/>
</dbReference>
<evidence type="ECO:0000313" key="11">
    <source>
        <dbReference type="Proteomes" id="UP000091857"/>
    </source>
</evidence>
<dbReference type="PRINTS" id="PR00463">
    <property type="entry name" value="EP450I"/>
</dbReference>
<evidence type="ECO:0000256" key="8">
    <source>
        <dbReference type="RuleBase" id="RU000461"/>
    </source>
</evidence>
<dbReference type="GO" id="GO:0016705">
    <property type="term" value="F:oxidoreductase activity, acting on paired donors, with incorporation or reduction of molecular oxygen"/>
    <property type="evidence" value="ECO:0007669"/>
    <property type="project" value="InterPro"/>
</dbReference>
<keyword evidence="9" id="KW-1133">Transmembrane helix</keyword>
<dbReference type="FunFam" id="1.10.630.10:FF:000026">
    <property type="entry name" value="Cytochrome P450 82C4"/>
    <property type="match status" value="1"/>
</dbReference>
<reference evidence="11" key="1">
    <citation type="journal article" date="2016" name="Nat. Biotechnol.">
        <title>Sequencing wild and cultivated cassava and related species reveals extensive interspecific hybridization and genetic diversity.</title>
        <authorList>
            <person name="Bredeson J.V."/>
            <person name="Lyons J.B."/>
            <person name="Prochnik S.E."/>
            <person name="Wu G.A."/>
            <person name="Ha C.M."/>
            <person name="Edsinger-Gonzales E."/>
            <person name="Grimwood J."/>
            <person name="Schmutz J."/>
            <person name="Rabbi I.Y."/>
            <person name="Egesi C."/>
            <person name="Nauluvula P."/>
            <person name="Lebot V."/>
            <person name="Ndunguru J."/>
            <person name="Mkamilo G."/>
            <person name="Bart R.S."/>
            <person name="Setter T.L."/>
            <person name="Gleadow R.M."/>
            <person name="Kulakow P."/>
            <person name="Ferguson M.E."/>
            <person name="Rounsley S."/>
            <person name="Rokhsar D.S."/>
        </authorList>
    </citation>
    <scope>NUCLEOTIDE SEQUENCE [LARGE SCALE GENOMIC DNA]</scope>
    <source>
        <strain evidence="11">cv. AM560-2</strain>
    </source>
</reference>
<keyword evidence="4 8" id="KW-0560">Oxidoreductase</keyword>
<keyword evidence="5 7" id="KW-0408">Iron</keyword>
<dbReference type="InterPro" id="IPR002401">
    <property type="entry name" value="Cyt_P450_E_grp-I"/>
</dbReference>
<dbReference type="CDD" id="cd20654">
    <property type="entry name" value="CYP82"/>
    <property type="match status" value="1"/>
</dbReference>
<evidence type="ECO:0000256" key="6">
    <source>
        <dbReference type="ARBA" id="ARBA00023033"/>
    </source>
</evidence>
<dbReference type="Gene3D" id="1.10.630.10">
    <property type="entry name" value="Cytochrome P450"/>
    <property type="match status" value="1"/>
</dbReference>
<dbReference type="Pfam" id="PF00067">
    <property type="entry name" value="p450"/>
    <property type="match status" value="1"/>
</dbReference>
<dbReference type="GO" id="GO:0005506">
    <property type="term" value="F:iron ion binding"/>
    <property type="evidence" value="ECO:0007669"/>
    <property type="project" value="InterPro"/>
</dbReference>
<evidence type="ECO:0000256" key="4">
    <source>
        <dbReference type="ARBA" id="ARBA00023002"/>
    </source>
</evidence>
<dbReference type="STRING" id="3983.A0A2C9VWZ4"/>
<evidence type="ECO:0000256" key="7">
    <source>
        <dbReference type="PIRSR" id="PIRSR602401-1"/>
    </source>
</evidence>
<protein>
    <recommendedName>
        <fullName evidence="12">Cytochrome P450</fullName>
    </recommendedName>
</protein>
<dbReference type="InterPro" id="IPR036396">
    <property type="entry name" value="Cyt_P450_sf"/>
</dbReference>
<sequence>MFVDLNYNRNMDLNLQVIALIGFISLIFLYFVLFSRTRNIIGRTNFGQAPEPAGAWPIIGHLHLLAGSSQLLHQKLGLMADKYGPAFILRLGSRRAFVVSSSEVAEECYTTCDKALASRPSTAATKHMCYNDAVFGFAPYSPHWREMRKIVMSELLSNRRLEIIKNVQASEIDVLLRKLYDLWAKNSCHPVCIDLKHLLEDLTLNVIVKMVAGKSFVGGSDDVEARWCQKKISEFFHLLGMFVLSDAFPSLWWLDLQGLEKKMKKTGQNLDEMLEDWVSEHRRKKASGELKAEGEQDFIDVMLSLEDDGQLSGFPYDSNTSIKATCLTVIAGGSDTTSTMLTWAISLLLNHRFALEKLKEELDLHVGVERQVNETDLKNLVYLQAVVKETLRLYPVAPLSGPRQALEDCTIAGFHVPAGTRLIINAWKIHRDPSVWTNPSAFQPERFLTSHAGVDVRGQHFELIPFGSGRRSCPGMSFALHGLHLTLARLFHAFDLATPMDRPVDMSESTGVTLPKATPLEVLLSPRPAARIYCF</sequence>
<keyword evidence="6 8" id="KW-0503">Monooxygenase</keyword>
<keyword evidence="9" id="KW-0812">Transmembrane</keyword>
<evidence type="ECO:0008006" key="12">
    <source>
        <dbReference type="Google" id="ProtNLM"/>
    </source>
</evidence>
<dbReference type="InterPro" id="IPR050651">
    <property type="entry name" value="Plant_Cytochrome_P450_Monoox"/>
</dbReference>
<name>A0A2C9VWZ4_MANES</name>
<accession>A0A2C9VWZ4</accession>
<dbReference type="SUPFAM" id="SSF48264">
    <property type="entry name" value="Cytochrome P450"/>
    <property type="match status" value="1"/>
</dbReference>
<evidence type="ECO:0000256" key="9">
    <source>
        <dbReference type="SAM" id="Phobius"/>
    </source>
</evidence>
<evidence type="ECO:0000256" key="2">
    <source>
        <dbReference type="ARBA" id="ARBA00022617"/>
    </source>
</evidence>
<comment type="cofactor">
    <cofactor evidence="7">
        <name>heme</name>
        <dbReference type="ChEBI" id="CHEBI:30413"/>
    </cofactor>
</comment>
<organism evidence="10 11">
    <name type="scientific">Manihot esculenta</name>
    <name type="common">Cassava</name>
    <name type="synonym">Jatropha manihot</name>
    <dbReference type="NCBI Taxonomy" id="3983"/>
    <lineage>
        <taxon>Eukaryota</taxon>
        <taxon>Viridiplantae</taxon>
        <taxon>Streptophyta</taxon>
        <taxon>Embryophyta</taxon>
        <taxon>Tracheophyta</taxon>
        <taxon>Spermatophyta</taxon>
        <taxon>Magnoliopsida</taxon>
        <taxon>eudicotyledons</taxon>
        <taxon>Gunneridae</taxon>
        <taxon>Pentapetalae</taxon>
        <taxon>rosids</taxon>
        <taxon>fabids</taxon>
        <taxon>Malpighiales</taxon>
        <taxon>Euphorbiaceae</taxon>
        <taxon>Crotonoideae</taxon>
        <taxon>Manihoteae</taxon>
        <taxon>Manihot</taxon>
    </lineage>
</organism>
<keyword evidence="9" id="KW-0472">Membrane</keyword>
<dbReference type="InterPro" id="IPR017972">
    <property type="entry name" value="Cyt_P450_CS"/>
</dbReference>
<evidence type="ECO:0000256" key="1">
    <source>
        <dbReference type="ARBA" id="ARBA00010617"/>
    </source>
</evidence>
<dbReference type="Proteomes" id="UP000091857">
    <property type="component" value="Chromosome 5"/>
</dbReference>